<dbReference type="GO" id="GO:0015297">
    <property type="term" value="F:antiporter activity"/>
    <property type="evidence" value="ECO:0007669"/>
    <property type="project" value="InterPro"/>
</dbReference>
<organism evidence="7 8">
    <name type="scientific">Pseudofrankia asymbiotica</name>
    <dbReference type="NCBI Taxonomy" id="1834516"/>
    <lineage>
        <taxon>Bacteria</taxon>
        <taxon>Bacillati</taxon>
        <taxon>Actinomycetota</taxon>
        <taxon>Actinomycetes</taxon>
        <taxon>Frankiales</taxon>
        <taxon>Frankiaceae</taxon>
        <taxon>Pseudofrankia</taxon>
    </lineage>
</organism>
<feature type="transmembrane region" description="Helical" evidence="6">
    <location>
        <begin position="98"/>
        <end position="120"/>
    </location>
</feature>
<evidence type="ECO:0000256" key="5">
    <source>
        <dbReference type="ARBA" id="ARBA00031636"/>
    </source>
</evidence>
<keyword evidence="8" id="KW-1185">Reference proteome</keyword>
<dbReference type="PANTHER" id="PTHR43298:SF2">
    <property type="entry name" value="FMN_FAD EXPORTER YEEO-RELATED"/>
    <property type="match status" value="1"/>
</dbReference>
<dbReference type="InterPro" id="IPR002528">
    <property type="entry name" value="MATE_fam"/>
</dbReference>
<dbReference type="PANTHER" id="PTHR43298">
    <property type="entry name" value="MULTIDRUG RESISTANCE PROTEIN NORM-RELATED"/>
    <property type="match status" value="1"/>
</dbReference>
<dbReference type="Proteomes" id="UP000188929">
    <property type="component" value="Unassembled WGS sequence"/>
</dbReference>
<sequence>MTSEGSVGSFEGRGDRSLDRAIVTLAAPALGALIAEPLFLLADTAMVGHLGAAALGGLSLAASVLQTAVGLMIFLAYATTPTVARLRGAGDLRGAVSAGIDGLWLAAALGVALAVVGWWVTPALLRAFGAGASVAHEASVYLRISMAGLPAMLLVYAAAGLLRGLQDTRTPLVVAGAGFAANAALNGTLIYGVGWGIAGSAAGTVLAQWGMVAAYLVMVARHARRVGASGAPRLVGVLRGAHTGFWLLLRTASLRAALLLVTYVATALGSNELAAFQIAMTLYFTAVFALDALAVAAQVLVGDRLGAGDVRAARIVLRRCVAWGIGGGLALGAVFAALAWVIGPAFTNAADVADLVVPAVLVLAATAPLSGLVFVLDGVLIGAGDNRYLAWTGLLNLAVFAVLAGAVLLWRPTGATGVGCLMGAFAGGYLAARAATLGLRVRGSRWLVVGASR</sequence>
<evidence type="ECO:0000256" key="1">
    <source>
        <dbReference type="ARBA" id="ARBA00003408"/>
    </source>
</evidence>
<dbReference type="STRING" id="1834516.BL253_25850"/>
<feature type="transmembrane region" description="Helical" evidence="6">
    <location>
        <begin position="171"/>
        <end position="191"/>
    </location>
</feature>
<feature type="transmembrane region" description="Helical" evidence="6">
    <location>
        <begin position="140"/>
        <end position="159"/>
    </location>
</feature>
<keyword evidence="6" id="KW-1133">Transmembrane helix</keyword>
<gene>
    <name evidence="7" type="ORF">BL253_25850</name>
</gene>
<feature type="transmembrane region" description="Helical" evidence="6">
    <location>
        <begin position="54"/>
        <end position="77"/>
    </location>
</feature>
<name>A0A1V2I4Y3_9ACTN</name>
<feature type="transmembrane region" description="Helical" evidence="6">
    <location>
        <begin position="321"/>
        <end position="343"/>
    </location>
</feature>
<reference evidence="8" key="1">
    <citation type="submission" date="2016-10" db="EMBL/GenBank/DDBJ databases">
        <title>Frankia sp. NRRL B-16386 Genome sequencing.</title>
        <authorList>
            <person name="Ghodhbane-Gtari F."/>
            <person name="Swanson E."/>
            <person name="Gueddou A."/>
            <person name="Hezbri K."/>
            <person name="Ktari K."/>
            <person name="Nouioui I."/>
            <person name="Morris K."/>
            <person name="Simpson S."/>
            <person name="Abebe-Akele F."/>
            <person name="Thomas K."/>
            <person name="Gtari M."/>
            <person name="Tisa L.S."/>
        </authorList>
    </citation>
    <scope>NUCLEOTIDE SEQUENCE [LARGE SCALE GENOMIC DNA]</scope>
    <source>
        <strain evidence="8">NRRL B-16386</strain>
    </source>
</reference>
<dbReference type="InterPro" id="IPR050222">
    <property type="entry name" value="MATE_MdtK"/>
</dbReference>
<evidence type="ECO:0000256" key="3">
    <source>
        <dbReference type="ARBA" id="ARBA00020268"/>
    </source>
</evidence>
<feature type="transmembrane region" description="Helical" evidence="6">
    <location>
        <begin position="355"/>
        <end position="376"/>
    </location>
</feature>
<dbReference type="GO" id="GO:0005886">
    <property type="term" value="C:plasma membrane"/>
    <property type="evidence" value="ECO:0007669"/>
    <property type="project" value="TreeGrafter"/>
</dbReference>
<feature type="transmembrane region" description="Helical" evidence="6">
    <location>
        <begin position="21"/>
        <end position="42"/>
    </location>
</feature>
<protein>
    <recommendedName>
        <fullName evidence="3">Probable multidrug resistance protein NorM</fullName>
    </recommendedName>
    <alternativeName>
        <fullName evidence="5">Multidrug-efflux transporter</fullName>
    </alternativeName>
</protein>
<keyword evidence="4" id="KW-0813">Transport</keyword>
<evidence type="ECO:0000256" key="4">
    <source>
        <dbReference type="ARBA" id="ARBA00022448"/>
    </source>
</evidence>
<evidence type="ECO:0000313" key="7">
    <source>
        <dbReference type="EMBL" id="ONH26044.1"/>
    </source>
</evidence>
<feature type="transmembrane region" description="Helical" evidence="6">
    <location>
        <begin position="274"/>
        <end position="301"/>
    </location>
</feature>
<dbReference type="NCBIfam" id="TIGR00797">
    <property type="entry name" value="matE"/>
    <property type="match status" value="1"/>
</dbReference>
<feature type="transmembrane region" description="Helical" evidence="6">
    <location>
        <begin position="197"/>
        <end position="217"/>
    </location>
</feature>
<evidence type="ECO:0000256" key="2">
    <source>
        <dbReference type="ARBA" id="ARBA00010199"/>
    </source>
</evidence>
<dbReference type="AlphaFoldDB" id="A0A1V2I4Y3"/>
<keyword evidence="6" id="KW-0472">Membrane</keyword>
<feature type="transmembrane region" description="Helical" evidence="6">
    <location>
        <begin position="247"/>
        <end position="268"/>
    </location>
</feature>
<dbReference type="EMBL" id="MOMC01000054">
    <property type="protein sequence ID" value="ONH26044.1"/>
    <property type="molecule type" value="Genomic_DNA"/>
</dbReference>
<dbReference type="Pfam" id="PF01554">
    <property type="entry name" value="MatE"/>
    <property type="match status" value="2"/>
</dbReference>
<comment type="function">
    <text evidence="1">Multidrug efflux pump.</text>
</comment>
<comment type="similarity">
    <text evidence="2">Belongs to the multi antimicrobial extrusion (MATE) (TC 2.A.66.1) family.</text>
</comment>
<accession>A0A1V2I4Y3</accession>
<proteinExistence type="inferred from homology"/>
<feature type="transmembrane region" description="Helical" evidence="6">
    <location>
        <begin position="416"/>
        <end position="435"/>
    </location>
</feature>
<dbReference type="GO" id="GO:0042910">
    <property type="term" value="F:xenobiotic transmembrane transporter activity"/>
    <property type="evidence" value="ECO:0007669"/>
    <property type="project" value="InterPro"/>
</dbReference>
<feature type="transmembrane region" description="Helical" evidence="6">
    <location>
        <begin position="388"/>
        <end position="410"/>
    </location>
</feature>
<keyword evidence="6" id="KW-0812">Transmembrane</keyword>
<evidence type="ECO:0000256" key="6">
    <source>
        <dbReference type="SAM" id="Phobius"/>
    </source>
</evidence>
<comment type="caution">
    <text evidence="7">The sequence shown here is derived from an EMBL/GenBank/DDBJ whole genome shotgun (WGS) entry which is preliminary data.</text>
</comment>
<evidence type="ECO:0000313" key="8">
    <source>
        <dbReference type="Proteomes" id="UP000188929"/>
    </source>
</evidence>